<dbReference type="SUPFAM" id="SSF53474">
    <property type="entry name" value="alpha/beta-Hydrolases"/>
    <property type="match status" value="1"/>
</dbReference>
<evidence type="ECO:0000256" key="5">
    <source>
        <dbReference type="RuleBase" id="RU004262"/>
    </source>
</evidence>
<gene>
    <name evidence="7" type="ORF">MNOR_LOCUS39026</name>
</gene>
<dbReference type="InterPro" id="IPR003582">
    <property type="entry name" value="ShKT_dom"/>
</dbReference>
<dbReference type="PANTHER" id="PTHR11610">
    <property type="entry name" value="LIPASE"/>
    <property type="match status" value="1"/>
</dbReference>
<comment type="caution">
    <text evidence="4">Lacks conserved residue(s) required for the propagation of feature annotation.</text>
</comment>
<proteinExistence type="inferred from homology"/>
<comment type="subcellular location">
    <subcellularLocation>
        <location evidence="1">Secreted</location>
    </subcellularLocation>
</comment>
<dbReference type="GO" id="GO:0016042">
    <property type="term" value="P:lipid catabolic process"/>
    <property type="evidence" value="ECO:0007669"/>
    <property type="project" value="TreeGrafter"/>
</dbReference>
<name>A0AAV2SQ80_MEGNR</name>
<evidence type="ECO:0000256" key="2">
    <source>
        <dbReference type="ARBA" id="ARBA00010701"/>
    </source>
</evidence>
<dbReference type="AlphaFoldDB" id="A0AAV2SQ80"/>
<organism evidence="7 8">
    <name type="scientific">Meganyctiphanes norvegica</name>
    <name type="common">Northern krill</name>
    <name type="synonym">Thysanopoda norvegica</name>
    <dbReference type="NCBI Taxonomy" id="48144"/>
    <lineage>
        <taxon>Eukaryota</taxon>
        <taxon>Metazoa</taxon>
        <taxon>Ecdysozoa</taxon>
        <taxon>Arthropoda</taxon>
        <taxon>Crustacea</taxon>
        <taxon>Multicrustacea</taxon>
        <taxon>Malacostraca</taxon>
        <taxon>Eumalacostraca</taxon>
        <taxon>Eucarida</taxon>
        <taxon>Euphausiacea</taxon>
        <taxon>Euphausiidae</taxon>
        <taxon>Meganyctiphanes</taxon>
    </lineage>
</organism>
<dbReference type="GO" id="GO:0005615">
    <property type="term" value="C:extracellular space"/>
    <property type="evidence" value="ECO:0007669"/>
    <property type="project" value="TreeGrafter"/>
</dbReference>
<comment type="similarity">
    <text evidence="2 5">Belongs to the AB hydrolase superfamily. Lipase family.</text>
</comment>
<evidence type="ECO:0000259" key="6">
    <source>
        <dbReference type="PROSITE" id="PS51670"/>
    </source>
</evidence>
<evidence type="ECO:0000313" key="8">
    <source>
        <dbReference type="Proteomes" id="UP001497623"/>
    </source>
</evidence>
<feature type="domain" description="ShKT" evidence="6">
    <location>
        <begin position="142"/>
        <end position="177"/>
    </location>
</feature>
<dbReference type="Proteomes" id="UP001497623">
    <property type="component" value="Unassembled WGS sequence"/>
</dbReference>
<keyword evidence="3" id="KW-0964">Secreted</keyword>
<evidence type="ECO:0000256" key="3">
    <source>
        <dbReference type="ARBA" id="ARBA00022525"/>
    </source>
</evidence>
<comment type="caution">
    <text evidence="7">The sequence shown here is derived from an EMBL/GenBank/DDBJ whole genome shotgun (WGS) entry which is preliminary data.</text>
</comment>
<dbReference type="InterPro" id="IPR029058">
    <property type="entry name" value="AB_hydrolase_fold"/>
</dbReference>
<dbReference type="InterPro" id="IPR013818">
    <property type="entry name" value="Lipase"/>
</dbReference>
<evidence type="ECO:0000256" key="1">
    <source>
        <dbReference type="ARBA" id="ARBA00004613"/>
    </source>
</evidence>
<dbReference type="PANTHER" id="PTHR11610:SF173">
    <property type="entry name" value="LIPASE DOMAIN-CONTAINING PROTEIN-RELATED"/>
    <property type="match status" value="1"/>
</dbReference>
<evidence type="ECO:0000256" key="4">
    <source>
        <dbReference type="PROSITE-ProRule" id="PRU01005"/>
    </source>
</evidence>
<dbReference type="InterPro" id="IPR000734">
    <property type="entry name" value="TAG_lipase"/>
</dbReference>
<dbReference type="Pfam" id="PF00151">
    <property type="entry name" value="Lipase"/>
    <property type="match status" value="1"/>
</dbReference>
<dbReference type="PROSITE" id="PS51670">
    <property type="entry name" value="SHKT"/>
    <property type="match status" value="1"/>
</dbReference>
<feature type="non-terminal residue" evidence="7">
    <location>
        <position position="1"/>
    </location>
</feature>
<evidence type="ECO:0000313" key="7">
    <source>
        <dbReference type="EMBL" id="CAL4220072.1"/>
    </source>
</evidence>
<accession>A0AAV2SQ80</accession>
<keyword evidence="8" id="KW-1185">Reference proteome</keyword>
<dbReference type="Gene3D" id="3.40.50.1820">
    <property type="entry name" value="alpha/beta hydrolase"/>
    <property type="match status" value="1"/>
</dbReference>
<reference evidence="7 8" key="1">
    <citation type="submission" date="2024-05" db="EMBL/GenBank/DDBJ databases">
        <authorList>
            <person name="Wallberg A."/>
        </authorList>
    </citation>
    <scope>NUCLEOTIDE SEQUENCE [LARGE SCALE GENOMIC DNA]</scope>
</reference>
<sequence length="177" mass="20219">FTEMPSFVRLDETDAIFVDNYHTDGAKFVLFGYGTPQAMGNIDFYPNGGRNQPGCLFPVLHPCSHSRAIGLYRDTLKQGYHYIAHECTDYNSFKNGNCSTSSPIGIRADEYTQKERVNIKFYFDTNKEAPYCGCSDKAVITCTNKHEKCDIWKKMGNCEKKKTRKFMEKNCPKACNK</sequence>
<dbReference type="Pfam" id="PF01549">
    <property type="entry name" value="ShK"/>
    <property type="match status" value="1"/>
</dbReference>
<dbReference type="EMBL" id="CAXKWB010095859">
    <property type="protein sequence ID" value="CAL4220072.1"/>
    <property type="molecule type" value="Genomic_DNA"/>
</dbReference>
<protein>
    <recommendedName>
        <fullName evidence="6">ShKT domain-containing protein</fullName>
    </recommendedName>
</protein>
<dbReference type="GO" id="GO:0016298">
    <property type="term" value="F:lipase activity"/>
    <property type="evidence" value="ECO:0007669"/>
    <property type="project" value="InterPro"/>
</dbReference>